<reference evidence="1 2" key="1">
    <citation type="journal article" date="2020" name="Genome Biol. Evol.">
        <title>Comparative genomics of Sclerotiniaceae.</title>
        <authorList>
            <person name="Valero Jimenez C.A."/>
            <person name="Steentjes M."/>
            <person name="Scholten O.E."/>
            <person name="Van Kan J.A.L."/>
        </authorList>
    </citation>
    <scope>NUCLEOTIDE SEQUENCE [LARGE SCALE GENOMIC DNA]</scope>
    <source>
        <strain evidence="1 2">MUCL 94</strain>
    </source>
</reference>
<dbReference type="Proteomes" id="UP000710849">
    <property type="component" value="Unassembled WGS sequence"/>
</dbReference>
<protein>
    <submittedName>
        <fullName evidence="1">Uncharacterized protein</fullName>
    </submittedName>
</protein>
<name>A0A9P5IAK9_9HELO</name>
<evidence type="ECO:0000313" key="1">
    <source>
        <dbReference type="EMBL" id="KAF7933030.1"/>
    </source>
</evidence>
<comment type="caution">
    <text evidence="1">The sequence shown here is derived from an EMBL/GenBank/DDBJ whole genome shotgun (WGS) entry which is preliminary data.</text>
</comment>
<dbReference type="GeneID" id="62152385"/>
<sequence>MWKEEGYHFLPLSTSQDLNTLRQGSREALFSLGGHWTVLGRRQKQGSPRLLIKGYADRSLSYMVMPIRTGNASSI</sequence>
<dbReference type="RefSeq" id="XP_038729823.1">
    <property type="nucleotide sequence ID" value="XM_038879312.1"/>
</dbReference>
<dbReference type="AlphaFoldDB" id="A0A9P5IAK9"/>
<evidence type="ECO:0000313" key="2">
    <source>
        <dbReference type="Proteomes" id="UP000710849"/>
    </source>
</evidence>
<accession>A0A9P5IAK9</accession>
<organism evidence="1 2">
    <name type="scientific">Botrytis byssoidea</name>
    <dbReference type="NCBI Taxonomy" id="139641"/>
    <lineage>
        <taxon>Eukaryota</taxon>
        <taxon>Fungi</taxon>
        <taxon>Dikarya</taxon>
        <taxon>Ascomycota</taxon>
        <taxon>Pezizomycotina</taxon>
        <taxon>Leotiomycetes</taxon>
        <taxon>Helotiales</taxon>
        <taxon>Sclerotiniaceae</taxon>
        <taxon>Botrytis</taxon>
    </lineage>
</organism>
<keyword evidence="2" id="KW-1185">Reference proteome</keyword>
<dbReference type="EMBL" id="RCSW01000019">
    <property type="protein sequence ID" value="KAF7933030.1"/>
    <property type="molecule type" value="Genomic_DNA"/>
</dbReference>
<gene>
    <name evidence="1" type="ORF">EAE97_008797</name>
</gene>
<proteinExistence type="predicted"/>